<evidence type="ECO:0000313" key="4">
    <source>
        <dbReference type="Proteomes" id="UP001151760"/>
    </source>
</evidence>
<dbReference type="PANTHER" id="PTHR33223">
    <property type="entry name" value="CCHC-TYPE DOMAIN-CONTAINING PROTEIN"/>
    <property type="match status" value="1"/>
</dbReference>
<comment type="caution">
    <text evidence="3">The sequence shown here is derived from an EMBL/GenBank/DDBJ whole genome shotgun (WGS) entry which is preliminary data.</text>
</comment>
<organism evidence="3 4">
    <name type="scientific">Tanacetum coccineum</name>
    <dbReference type="NCBI Taxonomy" id="301880"/>
    <lineage>
        <taxon>Eukaryota</taxon>
        <taxon>Viridiplantae</taxon>
        <taxon>Streptophyta</taxon>
        <taxon>Embryophyta</taxon>
        <taxon>Tracheophyta</taxon>
        <taxon>Spermatophyta</taxon>
        <taxon>Magnoliopsida</taxon>
        <taxon>eudicotyledons</taxon>
        <taxon>Gunneridae</taxon>
        <taxon>Pentapetalae</taxon>
        <taxon>asterids</taxon>
        <taxon>campanulids</taxon>
        <taxon>Asterales</taxon>
        <taxon>Asteraceae</taxon>
        <taxon>Asteroideae</taxon>
        <taxon>Anthemideae</taxon>
        <taxon>Anthemidinae</taxon>
        <taxon>Tanacetum</taxon>
    </lineage>
</organism>
<dbReference type="EMBL" id="BQNB010021327">
    <property type="protein sequence ID" value="GJU05219.1"/>
    <property type="molecule type" value="Genomic_DNA"/>
</dbReference>
<sequence length="339" mass="39288">MSHALTKGKDKLKKNRTHLTEQTIEGPSQMKKNLFHKVKGRGGHWKSRPKKQKSTTNEEDLSQPWLCEETDPFTSRIRNFEFPKRIHMPGNVKTYDRLGDPEDHLKFFQTAAKVERLLFDELLPESIDNYVELRKAFLANFLQQKKYIKDPVEIHHIKQREGKSTEAFMERFKAESIHVKDAPECMRVSGFMHGITNPDLIKRLNDNIPKSVDEMMSVTTAFLRGEIAMVNQSRKKGPPSWRHHEATHKPSFDKNIDFKNRTPIDVGPAESRNKNKLCEFYGDKCHNTNECIHLKKQIEEAVKFGQLSHLIKELKQGSNKGKHAKAAKKEKPPGRKKPH</sequence>
<feature type="compositionally biased region" description="Basic and acidic residues" evidence="1">
    <location>
        <begin position="242"/>
        <end position="262"/>
    </location>
</feature>
<feature type="region of interest" description="Disordered" evidence="1">
    <location>
        <begin position="314"/>
        <end position="339"/>
    </location>
</feature>
<keyword evidence="3" id="KW-0808">Transferase</keyword>
<keyword evidence="4" id="KW-1185">Reference proteome</keyword>
<reference evidence="3" key="1">
    <citation type="journal article" date="2022" name="Int. J. Mol. Sci.">
        <title>Draft Genome of Tanacetum Coccineum: Genomic Comparison of Closely Related Tanacetum-Family Plants.</title>
        <authorList>
            <person name="Yamashiro T."/>
            <person name="Shiraishi A."/>
            <person name="Nakayama K."/>
            <person name="Satake H."/>
        </authorList>
    </citation>
    <scope>NUCLEOTIDE SEQUENCE</scope>
</reference>
<accession>A0ABQ5J202</accession>
<gene>
    <name evidence="3" type="ORF">Tco_1121649</name>
</gene>
<dbReference type="Pfam" id="PF03732">
    <property type="entry name" value="Retrotrans_gag"/>
    <property type="match status" value="1"/>
</dbReference>
<proteinExistence type="predicted"/>
<dbReference type="Proteomes" id="UP001151760">
    <property type="component" value="Unassembled WGS sequence"/>
</dbReference>
<keyword evidence="3" id="KW-0548">Nucleotidyltransferase</keyword>
<feature type="compositionally biased region" description="Basic residues" evidence="1">
    <location>
        <begin position="33"/>
        <end position="53"/>
    </location>
</feature>
<dbReference type="InterPro" id="IPR005162">
    <property type="entry name" value="Retrotrans_gag_dom"/>
</dbReference>
<evidence type="ECO:0000313" key="3">
    <source>
        <dbReference type="EMBL" id="GJU05219.1"/>
    </source>
</evidence>
<evidence type="ECO:0000256" key="1">
    <source>
        <dbReference type="SAM" id="MobiDB-lite"/>
    </source>
</evidence>
<evidence type="ECO:0000259" key="2">
    <source>
        <dbReference type="Pfam" id="PF03732"/>
    </source>
</evidence>
<protein>
    <submittedName>
        <fullName evidence="3">Reverse transcriptase domain-containing protein</fullName>
    </submittedName>
</protein>
<feature type="region of interest" description="Disordered" evidence="1">
    <location>
        <begin position="1"/>
        <end position="63"/>
    </location>
</feature>
<feature type="region of interest" description="Disordered" evidence="1">
    <location>
        <begin position="233"/>
        <end position="269"/>
    </location>
</feature>
<feature type="domain" description="Retrotransposon gag" evidence="2">
    <location>
        <begin position="118"/>
        <end position="195"/>
    </location>
</feature>
<dbReference type="PANTHER" id="PTHR33223:SF11">
    <property type="entry name" value="ELEMENT PROTEIN, PUTATIVE-RELATED"/>
    <property type="match status" value="1"/>
</dbReference>
<dbReference type="GO" id="GO:0003964">
    <property type="term" value="F:RNA-directed DNA polymerase activity"/>
    <property type="evidence" value="ECO:0007669"/>
    <property type="project" value="UniProtKB-KW"/>
</dbReference>
<keyword evidence="3" id="KW-0695">RNA-directed DNA polymerase</keyword>
<reference evidence="3" key="2">
    <citation type="submission" date="2022-01" db="EMBL/GenBank/DDBJ databases">
        <authorList>
            <person name="Yamashiro T."/>
            <person name="Shiraishi A."/>
            <person name="Satake H."/>
            <person name="Nakayama K."/>
        </authorList>
    </citation>
    <scope>NUCLEOTIDE SEQUENCE</scope>
</reference>
<name>A0ABQ5J202_9ASTR</name>